<reference evidence="3" key="1">
    <citation type="submission" date="2017-07" db="EMBL/GenBank/DDBJ databases">
        <title>Draft genome sequence of Effusibacillus lacus strain skLN1.</title>
        <authorList>
            <person name="Watanabe M."/>
            <person name="Kojima H."/>
            <person name="Fukui M."/>
        </authorList>
    </citation>
    <scope>NUCLEOTIDE SEQUENCE [LARGE SCALE GENOMIC DNA]</scope>
    <source>
        <strain evidence="3">skLN1</strain>
    </source>
</reference>
<accession>A0A292YJW0</accession>
<dbReference type="Proteomes" id="UP000217785">
    <property type="component" value="Unassembled WGS sequence"/>
</dbReference>
<feature type="domain" description="HTH cro/C1-type" evidence="1">
    <location>
        <begin position="8"/>
        <end position="67"/>
    </location>
</feature>
<dbReference type="Pfam" id="PF00717">
    <property type="entry name" value="Peptidase_S24"/>
    <property type="match status" value="1"/>
</dbReference>
<dbReference type="SMART" id="SM00530">
    <property type="entry name" value="HTH_XRE"/>
    <property type="match status" value="1"/>
</dbReference>
<dbReference type="InterPro" id="IPR010982">
    <property type="entry name" value="Lambda_DNA-bd_dom_sf"/>
</dbReference>
<organism evidence="2 3">
    <name type="scientific">Effusibacillus lacus</name>
    <dbReference type="NCBI Taxonomy" id="1348429"/>
    <lineage>
        <taxon>Bacteria</taxon>
        <taxon>Bacillati</taxon>
        <taxon>Bacillota</taxon>
        <taxon>Bacilli</taxon>
        <taxon>Bacillales</taxon>
        <taxon>Alicyclobacillaceae</taxon>
        <taxon>Effusibacillus</taxon>
    </lineage>
</organism>
<dbReference type="AlphaFoldDB" id="A0A292YJW0"/>
<dbReference type="Pfam" id="PF13560">
    <property type="entry name" value="HTH_31"/>
    <property type="match status" value="1"/>
</dbReference>
<dbReference type="InterPro" id="IPR015927">
    <property type="entry name" value="Peptidase_S24_S26A/B/C"/>
</dbReference>
<dbReference type="InterPro" id="IPR050077">
    <property type="entry name" value="LexA_repressor"/>
</dbReference>
<comment type="caution">
    <text evidence="2">The sequence shown here is derived from an EMBL/GenBank/DDBJ whole genome shotgun (WGS) entry which is preliminary data.</text>
</comment>
<dbReference type="PANTHER" id="PTHR33516">
    <property type="entry name" value="LEXA REPRESSOR"/>
    <property type="match status" value="1"/>
</dbReference>
<dbReference type="Gene3D" id="2.10.109.10">
    <property type="entry name" value="Umud Fragment, subunit A"/>
    <property type="match status" value="1"/>
</dbReference>
<evidence type="ECO:0000259" key="1">
    <source>
        <dbReference type="PROSITE" id="PS50943"/>
    </source>
</evidence>
<sequence>MNELGNLLRKLRGQRSLREMAELAEVSHTYYADLEKGIRRGTGEPIKPSPETLKRISKATGHPYEDLMRAAGYLPTGYESHVTENKSRYVTAKLIRIPVLGFIKAGNELYEKQQVVGYRLVAKEEIPDGEYFYLIVNDDSMIDEGIKEGSRVLVRLQDSVDEGKIGVVLADGDRAKLKRIFYQGDNVILQSSNRKIPPLLLPKEAVQFQGQVTKVEFDV</sequence>
<gene>
    <name evidence="2" type="ORF">EFBL_0384</name>
</gene>
<proteinExistence type="predicted"/>
<evidence type="ECO:0000313" key="2">
    <source>
        <dbReference type="EMBL" id="GAX88770.1"/>
    </source>
</evidence>
<dbReference type="CDD" id="cd00093">
    <property type="entry name" value="HTH_XRE"/>
    <property type="match status" value="1"/>
</dbReference>
<dbReference type="InterPro" id="IPR001387">
    <property type="entry name" value="Cro/C1-type_HTH"/>
</dbReference>
<dbReference type="InterPro" id="IPR036286">
    <property type="entry name" value="LexA/Signal_pep-like_sf"/>
</dbReference>
<dbReference type="PANTHER" id="PTHR33516:SF2">
    <property type="entry name" value="LEXA REPRESSOR-RELATED"/>
    <property type="match status" value="1"/>
</dbReference>
<dbReference type="GO" id="GO:0003677">
    <property type="term" value="F:DNA binding"/>
    <property type="evidence" value="ECO:0007669"/>
    <property type="project" value="InterPro"/>
</dbReference>
<dbReference type="CDD" id="cd06529">
    <property type="entry name" value="S24_LexA-like"/>
    <property type="match status" value="1"/>
</dbReference>
<keyword evidence="3" id="KW-1185">Reference proteome</keyword>
<dbReference type="InterPro" id="IPR039418">
    <property type="entry name" value="LexA-like"/>
</dbReference>
<name>A0A292YJW0_9BACL</name>
<dbReference type="SUPFAM" id="SSF51306">
    <property type="entry name" value="LexA/Signal peptidase"/>
    <property type="match status" value="1"/>
</dbReference>
<dbReference type="RefSeq" id="WP_165912578.1">
    <property type="nucleotide sequence ID" value="NZ_BDUF01000008.1"/>
</dbReference>
<dbReference type="EMBL" id="BDUF01000008">
    <property type="protein sequence ID" value="GAX88770.1"/>
    <property type="molecule type" value="Genomic_DNA"/>
</dbReference>
<dbReference type="SUPFAM" id="SSF47413">
    <property type="entry name" value="lambda repressor-like DNA-binding domains"/>
    <property type="match status" value="1"/>
</dbReference>
<dbReference type="PROSITE" id="PS50943">
    <property type="entry name" value="HTH_CROC1"/>
    <property type="match status" value="1"/>
</dbReference>
<protein>
    <submittedName>
        <fullName evidence="2">Transcriptional regulator</fullName>
    </submittedName>
</protein>
<evidence type="ECO:0000313" key="3">
    <source>
        <dbReference type="Proteomes" id="UP000217785"/>
    </source>
</evidence>
<dbReference type="Gene3D" id="1.10.260.40">
    <property type="entry name" value="lambda repressor-like DNA-binding domains"/>
    <property type="match status" value="1"/>
</dbReference>